<dbReference type="RefSeq" id="WP_119830870.1">
    <property type="nucleotide sequence ID" value="NZ_QYUL01000001.1"/>
</dbReference>
<proteinExistence type="predicted"/>
<sequence>MFVLGPVIVLSAIGFFCWLLFTLAVYALPAVVGVHVGVWACQTGAGLLGGVIVGLLSGGATFGVGQWLLIAVPWNWARLLIVAIYTVPAVVAGYSATHGVTQMAMPSPVWQTVFSVVGAIAVGVTALLRISGMTADTAQPGT</sequence>
<protein>
    <recommendedName>
        <fullName evidence="4">DUF4175 domain-containing protein</fullName>
    </recommendedName>
</protein>
<keyword evidence="1" id="KW-0812">Transmembrane</keyword>
<keyword evidence="1" id="KW-1133">Transmembrane helix</keyword>
<feature type="transmembrane region" description="Helical" evidence="1">
    <location>
        <begin position="109"/>
        <end position="128"/>
    </location>
</feature>
<organism evidence="2 3">
    <name type="scientific">Azospirillum cavernae</name>
    <dbReference type="NCBI Taxonomy" id="2320860"/>
    <lineage>
        <taxon>Bacteria</taxon>
        <taxon>Pseudomonadati</taxon>
        <taxon>Pseudomonadota</taxon>
        <taxon>Alphaproteobacteria</taxon>
        <taxon>Rhodospirillales</taxon>
        <taxon>Azospirillaceae</taxon>
        <taxon>Azospirillum</taxon>
    </lineage>
</organism>
<reference evidence="2 3" key="1">
    <citation type="submission" date="2018-09" db="EMBL/GenBank/DDBJ databases">
        <authorList>
            <person name="Zhu H."/>
        </authorList>
    </citation>
    <scope>NUCLEOTIDE SEQUENCE [LARGE SCALE GENOMIC DNA]</scope>
    <source>
        <strain evidence="2 3">K2W22B-5</strain>
    </source>
</reference>
<feature type="transmembrane region" description="Helical" evidence="1">
    <location>
        <begin position="7"/>
        <end position="27"/>
    </location>
</feature>
<comment type="caution">
    <text evidence="2">The sequence shown here is derived from an EMBL/GenBank/DDBJ whole genome shotgun (WGS) entry which is preliminary data.</text>
</comment>
<dbReference type="OrthoDB" id="7219977at2"/>
<evidence type="ECO:0008006" key="4">
    <source>
        <dbReference type="Google" id="ProtNLM"/>
    </source>
</evidence>
<keyword evidence="1" id="KW-0472">Membrane</keyword>
<accession>A0A418W3C6</accession>
<feature type="transmembrane region" description="Helical" evidence="1">
    <location>
        <begin position="76"/>
        <end position="97"/>
    </location>
</feature>
<gene>
    <name evidence="2" type="ORF">D3877_08330</name>
</gene>
<dbReference type="Proteomes" id="UP000283458">
    <property type="component" value="Unassembled WGS sequence"/>
</dbReference>
<dbReference type="EMBL" id="QYUL01000001">
    <property type="protein sequence ID" value="RJF84521.1"/>
    <property type="molecule type" value="Genomic_DNA"/>
</dbReference>
<evidence type="ECO:0000256" key="1">
    <source>
        <dbReference type="SAM" id="Phobius"/>
    </source>
</evidence>
<evidence type="ECO:0000313" key="3">
    <source>
        <dbReference type="Proteomes" id="UP000283458"/>
    </source>
</evidence>
<feature type="transmembrane region" description="Helical" evidence="1">
    <location>
        <begin position="47"/>
        <end position="69"/>
    </location>
</feature>
<name>A0A418W3C6_9PROT</name>
<keyword evidence="3" id="KW-1185">Reference proteome</keyword>
<evidence type="ECO:0000313" key="2">
    <source>
        <dbReference type="EMBL" id="RJF84521.1"/>
    </source>
</evidence>
<dbReference type="AlphaFoldDB" id="A0A418W3C6"/>